<sequence>MTDPLALSVLGAAALTEGIKFLYGQATELLRRRRERRDEAAALEVEPAEVPELDGELRLPLRADGAVLERVEPDLKELRRKLQDYADGVEEVASDDRGLLESADAVRRLLEAVYGQRITFRGEQRAASGPVVEGGIDVDVVAGYVAAVRARAVTGGATVRASVRANEVAEGAEVIGVDVDRIGG</sequence>
<accession>A0A543J619</accession>
<proteinExistence type="predicted"/>
<dbReference type="RefSeq" id="WP_141975045.1">
    <property type="nucleotide sequence ID" value="NZ_VFPP01000001.1"/>
</dbReference>
<dbReference type="AlphaFoldDB" id="A0A543J619"/>
<comment type="caution">
    <text evidence="1">The sequence shown here is derived from an EMBL/GenBank/DDBJ whole genome shotgun (WGS) entry which is preliminary data.</text>
</comment>
<dbReference type="EMBL" id="VFPP01000001">
    <property type="protein sequence ID" value="TQM78285.1"/>
    <property type="molecule type" value="Genomic_DNA"/>
</dbReference>
<evidence type="ECO:0000313" key="2">
    <source>
        <dbReference type="Proteomes" id="UP000316628"/>
    </source>
</evidence>
<organism evidence="1 2">
    <name type="scientific">Saccharothrix saharensis</name>
    <dbReference type="NCBI Taxonomy" id="571190"/>
    <lineage>
        <taxon>Bacteria</taxon>
        <taxon>Bacillati</taxon>
        <taxon>Actinomycetota</taxon>
        <taxon>Actinomycetes</taxon>
        <taxon>Pseudonocardiales</taxon>
        <taxon>Pseudonocardiaceae</taxon>
        <taxon>Saccharothrix</taxon>
    </lineage>
</organism>
<keyword evidence="2" id="KW-1185">Reference proteome</keyword>
<dbReference type="OrthoDB" id="4173012at2"/>
<evidence type="ECO:0000313" key="1">
    <source>
        <dbReference type="EMBL" id="TQM78285.1"/>
    </source>
</evidence>
<protein>
    <submittedName>
        <fullName evidence="1">Uncharacterized protein</fullName>
    </submittedName>
</protein>
<gene>
    <name evidence="1" type="ORF">FHX81_0547</name>
</gene>
<reference evidence="1 2" key="1">
    <citation type="submission" date="2019-06" db="EMBL/GenBank/DDBJ databases">
        <title>Sequencing the genomes of 1000 actinobacteria strains.</title>
        <authorList>
            <person name="Klenk H.-P."/>
        </authorList>
    </citation>
    <scope>NUCLEOTIDE SEQUENCE [LARGE SCALE GENOMIC DNA]</scope>
    <source>
        <strain evidence="1 2">DSM 45456</strain>
    </source>
</reference>
<dbReference type="Proteomes" id="UP000316628">
    <property type="component" value="Unassembled WGS sequence"/>
</dbReference>
<name>A0A543J619_9PSEU</name>